<dbReference type="EMBL" id="BOQN01000002">
    <property type="protein sequence ID" value="GIM88406.1"/>
    <property type="molecule type" value="Genomic_DNA"/>
</dbReference>
<keyword evidence="3" id="KW-1185">Reference proteome</keyword>
<name>A0A919T6D0_9ACTN</name>
<evidence type="ECO:0000313" key="3">
    <source>
        <dbReference type="Proteomes" id="UP000677082"/>
    </source>
</evidence>
<dbReference type="AlphaFoldDB" id="A0A919T6D0"/>
<reference evidence="2 3" key="1">
    <citation type="submission" date="2021-03" db="EMBL/GenBank/DDBJ databases">
        <title>Whole genome shotgun sequence of Actinoplanes toevensis NBRC 105298.</title>
        <authorList>
            <person name="Komaki H."/>
            <person name="Tamura T."/>
        </authorList>
    </citation>
    <scope>NUCLEOTIDE SEQUENCE [LARGE SCALE GENOMIC DNA]</scope>
    <source>
        <strain evidence="2 3">NBRC 105298</strain>
    </source>
</reference>
<sequence length="882" mass="92940">MVMAAGAAGPVSAAPPAHRSDPAGNWSVADGRLTWQSDKPVPMGDAAVEFWSGDTLLGRPRPLADGRTFRLDLGQAKLGDLSVRAGGKRLDQAPPAAAAKRAAPATAPALGTANPVDPGVKGPFRTISGEYDLPGVKLPDFPENVEMRAVVVAPKGAPGARPLALFLHGRHTVCFHGTDEDVPQEWPCPAGTDPIPSYRGYLQAQELLASQGYVTVSISANGINGQDFASDDGGAQARSSLVRLHLARWADWAGSGRAGAPAIVRAAPRADLSKVFLMGHSRGGEGVSRAAMDTLTPPPAAQDGYHGKVRWTIRGLLLIGPTIFGHDPVPDVPSATILPGCDGDVFDLQGQMFVDETRGVSRGKALHSALYVIGANHNFFNTEWTPGQSVAPSFDDFFSGDEPDPVCSPGTPTRLTAPQQQNVGATYIAAAARLFVAGDDRVRPLLDGSGARARSADPARVLSHALGARRDAVLTPDPTVRVSAGARICEQVTRDAAASCLDPEDINSGTGHFTWFGPVIPEPGRYAAALNWSAAGTPIRLTPARPVSVAGDQALALRVIVPPNSTGTRFGVTAVGPDGRRTTLGDVRIDGLPGTELTTSYWGQEVRVPLRGTRTVAAVELTPRTATGSAWVLDAWGWNPGTPNPQETGLPRIDIGSLVVVEGDSGTKTYRVPVNITGRGAGVVRLFQVDSNTYESTSWLATVRPGDRSITVPVEVAGDILYGEDENQYILAKAEKGVVIGDWIGGVEVQNDDPEPVVTVEPVADRVAEGGTLSWRFSLSAPTETWFYVVTEPHAPTGGAELSTTDVDPEWFEQNAYEPVEPSRPLSSTYLTPYVFFDPGVTTAELTVPTVTDGLTEPDEAVELHFVYGYEGPPLTGVVTGG</sequence>
<dbReference type="Proteomes" id="UP000677082">
    <property type="component" value="Unassembled WGS sequence"/>
</dbReference>
<accession>A0A919T6D0</accession>
<proteinExistence type="predicted"/>
<gene>
    <name evidence="2" type="ORF">Ato02nite_001990</name>
</gene>
<evidence type="ECO:0000313" key="2">
    <source>
        <dbReference type="EMBL" id="GIM88406.1"/>
    </source>
</evidence>
<dbReference type="Gene3D" id="3.40.50.1820">
    <property type="entry name" value="alpha/beta hydrolase"/>
    <property type="match status" value="1"/>
</dbReference>
<feature type="compositionally biased region" description="Low complexity" evidence="1">
    <location>
        <begin position="1"/>
        <end position="17"/>
    </location>
</feature>
<dbReference type="SUPFAM" id="SSF53474">
    <property type="entry name" value="alpha/beta-Hydrolases"/>
    <property type="match status" value="1"/>
</dbReference>
<dbReference type="InterPro" id="IPR029058">
    <property type="entry name" value="AB_hydrolase_fold"/>
</dbReference>
<feature type="region of interest" description="Disordered" evidence="1">
    <location>
        <begin position="1"/>
        <end position="23"/>
    </location>
</feature>
<organism evidence="2 3">
    <name type="scientific">Paractinoplanes toevensis</name>
    <dbReference type="NCBI Taxonomy" id="571911"/>
    <lineage>
        <taxon>Bacteria</taxon>
        <taxon>Bacillati</taxon>
        <taxon>Actinomycetota</taxon>
        <taxon>Actinomycetes</taxon>
        <taxon>Micromonosporales</taxon>
        <taxon>Micromonosporaceae</taxon>
        <taxon>Paractinoplanes</taxon>
    </lineage>
</organism>
<feature type="region of interest" description="Disordered" evidence="1">
    <location>
        <begin position="92"/>
        <end position="121"/>
    </location>
</feature>
<evidence type="ECO:0000256" key="1">
    <source>
        <dbReference type="SAM" id="MobiDB-lite"/>
    </source>
</evidence>
<protein>
    <submittedName>
        <fullName evidence="2">Uncharacterized protein</fullName>
    </submittedName>
</protein>
<feature type="compositionally biased region" description="Low complexity" evidence="1">
    <location>
        <begin position="93"/>
        <end position="109"/>
    </location>
</feature>
<comment type="caution">
    <text evidence="2">The sequence shown here is derived from an EMBL/GenBank/DDBJ whole genome shotgun (WGS) entry which is preliminary data.</text>
</comment>